<gene>
    <name evidence="3" type="ORF">L207DRAFT_510363</name>
</gene>
<dbReference type="OrthoDB" id="2148716at2759"/>
<dbReference type="AlphaFoldDB" id="A0A2J6RU83"/>
<keyword evidence="4" id="KW-1185">Reference proteome</keyword>
<name>A0A2J6RU83_HYAVF</name>
<dbReference type="EMBL" id="KZ613943">
    <property type="protein sequence ID" value="PMD42065.1"/>
    <property type="molecule type" value="Genomic_DNA"/>
</dbReference>
<reference evidence="3 4" key="1">
    <citation type="submission" date="2016-04" db="EMBL/GenBank/DDBJ databases">
        <title>A degradative enzymes factory behind the ericoid mycorrhizal symbiosis.</title>
        <authorList>
            <consortium name="DOE Joint Genome Institute"/>
            <person name="Martino E."/>
            <person name="Morin E."/>
            <person name="Grelet G."/>
            <person name="Kuo A."/>
            <person name="Kohler A."/>
            <person name="Daghino S."/>
            <person name="Barry K."/>
            <person name="Choi C."/>
            <person name="Cichocki N."/>
            <person name="Clum A."/>
            <person name="Copeland A."/>
            <person name="Hainaut M."/>
            <person name="Haridas S."/>
            <person name="Labutti K."/>
            <person name="Lindquist E."/>
            <person name="Lipzen A."/>
            <person name="Khouja H.-R."/>
            <person name="Murat C."/>
            <person name="Ohm R."/>
            <person name="Olson A."/>
            <person name="Spatafora J."/>
            <person name="Veneault-Fourrey C."/>
            <person name="Henrissat B."/>
            <person name="Grigoriev I."/>
            <person name="Martin F."/>
            <person name="Perotto S."/>
        </authorList>
    </citation>
    <scope>NUCLEOTIDE SEQUENCE [LARGE SCALE GENOMIC DNA]</scope>
    <source>
        <strain evidence="3 4">F</strain>
    </source>
</reference>
<proteinExistence type="predicted"/>
<evidence type="ECO:0000313" key="4">
    <source>
        <dbReference type="Proteomes" id="UP000235786"/>
    </source>
</evidence>
<keyword evidence="1" id="KW-0732">Signal</keyword>
<dbReference type="InterPro" id="IPR037401">
    <property type="entry name" value="SnoaL-like"/>
</dbReference>
<protein>
    <recommendedName>
        <fullName evidence="2">SnoaL-like domain-containing protein</fullName>
    </recommendedName>
</protein>
<dbReference type="InterPro" id="IPR032710">
    <property type="entry name" value="NTF2-like_dom_sf"/>
</dbReference>
<accession>A0A2J6RU83</accession>
<dbReference type="SUPFAM" id="SSF54427">
    <property type="entry name" value="NTF2-like"/>
    <property type="match status" value="1"/>
</dbReference>
<feature type="signal peptide" evidence="1">
    <location>
        <begin position="1"/>
        <end position="18"/>
    </location>
</feature>
<dbReference type="Proteomes" id="UP000235786">
    <property type="component" value="Unassembled WGS sequence"/>
</dbReference>
<feature type="chain" id="PRO_5014380186" description="SnoaL-like domain-containing protein" evidence="1">
    <location>
        <begin position="19"/>
        <end position="209"/>
    </location>
</feature>
<organism evidence="3 4">
    <name type="scientific">Hyaloscypha variabilis (strain UAMH 11265 / GT02V1 / F)</name>
    <name type="common">Meliniomyces variabilis</name>
    <dbReference type="NCBI Taxonomy" id="1149755"/>
    <lineage>
        <taxon>Eukaryota</taxon>
        <taxon>Fungi</taxon>
        <taxon>Dikarya</taxon>
        <taxon>Ascomycota</taxon>
        <taxon>Pezizomycotina</taxon>
        <taxon>Leotiomycetes</taxon>
        <taxon>Helotiales</taxon>
        <taxon>Hyaloscyphaceae</taxon>
        <taxon>Hyaloscypha</taxon>
        <taxon>Hyaloscypha variabilis</taxon>
    </lineage>
</organism>
<dbReference type="Gene3D" id="3.10.450.50">
    <property type="match status" value="1"/>
</dbReference>
<evidence type="ECO:0000259" key="2">
    <source>
        <dbReference type="Pfam" id="PF13577"/>
    </source>
</evidence>
<sequence length="209" mass="22313">MRFFFSTCAALTIAVTVASTLEEPFLSPDLTERSSSPLTGTAVIPAFDLPTLLANAPWTADPAIVETIRTTLALYPLAIDGKNFAALDELFTPDAVANYSAPLNVLTPLSTIESVLESSLAPVTTQHAFATQLIDVLSPVSAFSVTYYTATHFGRGPFLGITATAFGQYQDVWAKQSDASWKITHRNLVYMVSSGTPHKSSPVNGIDAP</sequence>
<dbReference type="Pfam" id="PF13577">
    <property type="entry name" value="SnoaL_4"/>
    <property type="match status" value="1"/>
</dbReference>
<evidence type="ECO:0000313" key="3">
    <source>
        <dbReference type="EMBL" id="PMD42065.1"/>
    </source>
</evidence>
<evidence type="ECO:0000256" key="1">
    <source>
        <dbReference type="SAM" id="SignalP"/>
    </source>
</evidence>
<feature type="domain" description="SnoaL-like" evidence="2">
    <location>
        <begin position="66"/>
        <end position="187"/>
    </location>
</feature>